<dbReference type="InterPro" id="IPR011701">
    <property type="entry name" value="MFS"/>
</dbReference>
<evidence type="ECO:0000256" key="5">
    <source>
        <dbReference type="SAM" id="Phobius"/>
    </source>
</evidence>
<feature type="transmembrane region" description="Helical" evidence="5">
    <location>
        <begin position="121"/>
        <end position="142"/>
    </location>
</feature>
<feature type="transmembrane region" description="Helical" evidence="5">
    <location>
        <begin position="387"/>
        <end position="410"/>
    </location>
</feature>
<keyword evidence="3 5" id="KW-1133">Transmembrane helix</keyword>
<keyword evidence="2 5" id="KW-0812">Transmembrane</keyword>
<dbReference type="Gene3D" id="1.20.1250.20">
    <property type="entry name" value="MFS general substrate transporter like domains"/>
    <property type="match status" value="1"/>
</dbReference>
<sequence>MSSSATPSQVQGMSRTPLGALHWVPTLCWAAILMDGYDAVVLGTVIPSLLKAKEWGITTAGATTVATLGLVGMVVGGLGLGFLTDKLGRRKVLMACVSAFSLFTFAAAFAPNLFMFGLLRFLAGVGLGGCLPTAIAMVGEFAHRDKTSHATTRVMTGYHVGAVLTSALAIVLISRFGWHAMFISAIVPALIVVPLMMKFLPESPSYLESVGRHEEAEVVARHYGLHVEKPVEEVREFSDMAPTHPTTDKKGLGLVMSGPYARNTLAIFVASFMGLLLVYGLNTWLPQIMQKAKYDLGNSLGMLLMLNIGAIAGLFVGGRIGDRLTPRITAVGWFLAAACFLAALTIKLPLAGMYAMIFLTGFFVFSSQVLVYAFTSANYPPAVRATALGMSAGVGRLGGIAGPLLGGLLLDRGLAYPQGFFIFAAVGLIGAIAMALTKTLRVSVGR</sequence>
<proteinExistence type="predicted"/>
<evidence type="ECO:0000313" key="7">
    <source>
        <dbReference type="EMBL" id="GMA21208.1"/>
    </source>
</evidence>
<feature type="domain" description="Major facilitator superfamily (MFS) profile" evidence="6">
    <location>
        <begin position="24"/>
        <end position="442"/>
    </location>
</feature>
<feature type="transmembrane region" description="Helical" evidence="5">
    <location>
        <begin position="20"/>
        <end position="37"/>
    </location>
</feature>
<evidence type="ECO:0000256" key="2">
    <source>
        <dbReference type="ARBA" id="ARBA00022692"/>
    </source>
</evidence>
<comment type="caution">
    <text evidence="7">The sequence shown here is derived from an EMBL/GenBank/DDBJ whole genome shotgun (WGS) entry which is preliminary data.</text>
</comment>
<evidence type="ECO:0000259" key="6">
    <source>
        <dbReference type="PROSITE" id="PS50850"/>
    </source>
</evidence>
<feature type="transmembrane region" description="Helical" evidence="5">
    <location>
        <begin position="154"/>
        <end position="173"/>
    </location>
</feature>
<dbReference type="Pfam" id="PF07690">
    <property type="entry name" value="MFS_1"/>
    <property type="match status" value="1"/>
</dbReference>
<dbReference type="PROSITE" id="PS50850">
    <property type="entry name" value="MFS"/>
    <property type="match status" value="1"/>
</dbReference>
<feature type="transmembrane region" description="Helical" evidence="5">
    <location>
        <begin position="57"/>
        <end position="80"/>
    </location>
</feature>
<dbReference type="CDD" id="cd17365">
    <property type="entry name" value="MFS_PcaK_like"/>
    <property type="match status" value="1"/>
</dbReference>
<dbReference type="EMBL" id="BSUJ01000001">
    <property type="protein sequence ID" value="GMA21208.1"/>
    <property type="molecule type" value="Genomic_DNA"/>
</dbReference>
<dbReference type="PANTHER" id="PTHR23508:SF10">
    <property type="entry name" value="CARBOXYLIC ACID TRANSPORTER PROTEIN HOMOLOG"/>
    <property type="match status" value="1"/>
</dbReference>
<keyword evidence="8" id="KW-1185">Reference proteome</keyword>
<feature type="transmembrane region" description="Helical" evidence="5">
    <location>
        <begin position="179"/>
        <end position="197"/>
    </location>
</feature>
<protein>
    <submittedName>
        <fullName evidence="7">MFS transporter</fullName>
    </submittedName>
</protein>
<comment type="subcellular location">
    <subcellularLocation>
        <location evidence="1">Cell membrane</location>
        <topology evidence="1">Multi-pass membrane protein</topology>
    </subcellularLocation>
</comment>
<feature type="transmembrane region" description="Helical" evidence="5">
    <location>
        <begin position="416"/>
        <end position="436"/>
    </location>
</feature>
<feature type="transmembrane region" description="Helical" evidence="5">
    <location>
        <begin position="328"/>
        <end position="346"/>
    </location>
</feature>
<evidence type="ECO:0000256" key="4">
    <source>
        <dbReference type="ARBA" id="ARBA00023136"/>
    </source>
</evidence>
<feature type="transmembrane region" description="Helical" evidence="5">
    <location>
        <begin position="352"/>
        <end position="375"/>
    </location>
</feature>
<dbReference type="PANTHER" id="PTHR23508">
    <property type="entry name" value="CARBOXYLIC ACID TRANSPORTER PROTEIN HOMOLOG"/>
    <property type="match status" value="1"/>
</dbReference>
<gene>
    <name evidence="7" type="ORF">GCM10025862_32290</name>
</gene>
<keyword evidence="4 5" id="KW-0472">Membrane</keyword>
<accession>A0ABQ6HRV8</accession>
<dbReference type="InterPro" id="IPR036259">
    <property type="entry name" value="MFS_trans_sf"/>
</dbReference>
<dbReference type="InterPro" id="IPR020846">
    <property type="entry name" value="MFS_dom"/>
</dbReference>
<feature type="transmembrane region" description="Helical" evidence="5">
    <location>
        <begin position="92"/>
        <end position="115"/>
    </location>
</feature>
<dbReference type="Proteomes" id="UP001157109">
    <property type="component" value="Unassembled WGS sequence"/>
</dbReference>
<name>A0ABQ6HRV8_9MICO</name>
<reference evidence="8" key="1">
    <citation type="journal article" date="2019" name="Int. J. Syst. Evol. Microbiol.">
        <title>The Global Catalogue of Microorganisms (GCM) 10K type strain sequencing project: providing services to taxonomists for standard genome sequencing and annotation.</title>
        <authorList>
            <consortium name="The Broad Institute Genomics Platform"/>
            <consortium name="The Broad Institute Genome Sequencing Center for Infectious Disease"/>
            <person name="Wu L."/>
            <person name="Ma J."/>
        </authorList>
    </citation>
    <scope>NUCLEOTIDE SEQUENCE [LARGE SCALE GENOMIC DNA]</scope>
    <source>
        <strain evidence="8">NBRC 105830</strain>
    </source>
</reference>
<evidence type="ECO:0000256" key="3">
    <source>
        <dbReference type="ARBA" id="ARBA00022989"/>
    </source>
</evidence>
<dbReference type="RefSeq" id="WP_241441492.1">
    <property type="nucleotide sequence ID" value="NZ_BSUJ01000001.1"/>
</dbReference>
<evidence type="ECO:0000313" key="8">
    <source>
        <dbReference type="Proteomes" id="UP001157109"/>
    </source>
</evidence>
<feature type="transmembrane region" description="Helical" evidence="5">
    <location>
        <begin position="296"/>
        <end position="316"/>
    </location>
</feature>
<dbReference type="SUPFAM" id="SSF103473">
    <property type="entry name" value="MFS general substrate transporter"/>
    <property type="match status" value="1"/>
</dbReference>
<evidence type="ECO:0000256" key="1">
    <source>
        <dbReference type="ARBA" id="ARBA00004651"/>
    </source>
</evidence>
<feature type="transmembrane region" description="Helical" evidence="5">
    <location>
        <begin position="265"/>
        <end position="284"/>
    </location>
</feature>
<organism evidence="7 8">
    <name type="scientific">Arsenicicoccus piscis</name>
    <dbReference type="NCBI Taxonomy" id="673954"/>
    <lineage>
        <taxon>Bacteria</taxon>
        <taxon>Bacillati</taxon>
        <taxon>Actinomycetota</taxon>
        <taxon>Actinomycetes</taxon>
        <taxon>Micrococcales</taxon>
        <taxon>Intrasporangiaceae</taxon>
        <taxon>Arsenicicoccus</taxon>
    </lineage>
</organism>